<evidence type="ECO:0000256" key="3">
    <source>
        <dbReference type="ARBA" id="ARBA00022763"/>
    </source>
</evidence>
<keyword evidence="6" id="KW-0808">Transferase</keyword>
<comment type="subcellular location">
    <subcellularLocation>
        <location evidence="1">Membrane</location>
        <topology evidence="1">Multi-pass membrane protein</topology>
    </subcellularLocation>
</comment>
<dbReference type="GO" id="GO:0003964">
    <property type="term" value="F:RNA-directed DNA polymerase activity"/>
    <property type="evidence" value="ECO:0007669"/>
    <property type="project" value="UniProtKB-KW"/>
</dbReference>
<dbReference type="GO" id="GO:0005886">
    <property type="term" value="C:plasma membrane"/>
    <property type="evidence" value="ECO:0007669"/>
    <property type="project" value="UniProtKB-ARBA"/>
</dbReference>
<dbReference type="InterPro" id="IPR043502">
    <property type="entry name" value="DNA/RNA_pol_sf"/>
</dbReference>
<dbReference type="SUPFAM" id="SSF56672">
    <property type="entry name" value="DNA/RNA polymerases"/>
    <property type="match status" value="1"/>
</dbReference>
<keyword evidence="6" id="KW-0548">Nucleotidyltransferase</keyword>
<keyword evidence="2" id="KW-0812">Transmembrane</keyword>
<dbReference type="Proteomes" id="UP000254510">
    <property type="component" value="Unassembled WGS sequence"/>
</dbReference>
<keyword evidence="4" id="KW-1133">Transmembrane helix</keyword>
<dbReference type="AlphaFoldDB" id="A0A380K770"/>
<dbReference type="CDD" id="cd16914">
    <property type="entry name" value="EcfT"/>
    <property type="match status" value="1"/>
</dbReference>
<sequence length="232" mass="26685">MSQLLDNILSRSNMLEAYNQVRANKGSARIDGVTIDEIDDYLRQNWRPTKKLIMQRKYPQPVLRVEIPKTNGGVRQFGIPTVIDRMIQQAIVQVISPICEPHFSETSYGFKPEIKLPDALIIPISVMFRFFYKVKEDYQQVTEAMYLHGLVGRQFFRQPLRMIEYCFVPLLLCLSRTADDVAISTTTRGMVVEQKRSTISNTKLRTLDYVLILAISDVSSISVKFLESICLK</sequence>
<protein>
    <submittedName>
        <fullName evidence="6">Reverse transcriptase/maturase, group FT II introns</fullName>
    </submittedName>
</protein>
<organism evidence="6 7">
    <name type="scientific">Streptococcus gallolyticus</name>
    <dbReference type="NCBI Taxonomy" id="315405"/>
    <lineage>
        <taxon>Bacteria</taxon>
        <taxon>Bacillati</taxon>
        <taxon>Bacillota</taxon>
        <taxon>Bacilli</taxon>
        <taxon>Lactobacillales</taxon>
        <taxon>Streptococcaceae</taxon>
        <taxon>Streptococcus</taxon>
    </lineage>
</organism>
<evidence type="ECO:0000256" key="2">
    <source>
        <dbReference type="ARBA" id="ARBA00022692"/>
    </source>
</evidence>
<dbReference type="GO" id="GO:0006974">
    <property type="term" value="P:DNA damage response"/>
    <property type="evidence" value="ECO:0007669"/>
    <property type="project" value="UniProtKB-KW"/>
</dbReference>
<dbReference type="EMBL" id="UHFM01000006">
    <property type="protein sequence ID" value="SUN60922.1"/>
    <property type="molecule type" value="Genomic_DNA"/>
</dbReference>
<evidence type="ECO:0000313" key="7">
    <source>
        <dbReference type="Proteomes" id="UP000254510"/>
    </source>
</evidence>
<gene>
    <name evidence="6" type="primary">ltrA_3</name>
    <name evidence="6" type="ORF">NCTC13767_02115</name>
</gene>
<evidence type="ECO:0000256" key="4">
    <source>
        <dbReference type="ARBA" id="ARBA00022989"/>
    </source>
</evidence>
<name>A0A380K770_9STRE</name>
<proteinExistence type="predicted"/>
<keyword evidence="3" id="KW-0227">DNA damage</keyword>
<dbReference type="InterPro" id="IPR051083">
    <property type="entry name" value="GrpII_Intron_Splice-Mob/Def"/>
</dbReference>
<dbReference type="InterPro" id="IPR003339">
    <property type="entry name" value="ABC/ECF_trnsptr_transmembrane"/>
</dbReference>
<evidence type="ECO:0000313" key="6">
    <source>
        <dbReference type="EMBL" id="SUN60922.1"/>
    </source>
</evidence>
<accession>A0A380K770</accession>
<evidence type="ECO:0000256" key="5">
    <source>
        <dbReference type="ARBA" id="ARBA00023136"/>
    </source>
</evidence>
<reference evidence="6 7" key="1">
    <citation type="submission" date="2018-06" db="EMBL/GenBank/DDBJ databases">
        <authorList>
            <consortium name="Pathogen Informatics"/>
            <person name="Doyle S."/>
        </authorList>
    </citation>
    <scope>NUCLEOTIDE SEQUENCE [LARGE SCALE GENOMIC DNA]</scope>
    <source>
        <strain evidence="6 7">NCTC13767</strain>
    </source>
</reference>
<dbReference type="PANTHER" id="PTHR34047:SF8">
    <property type="entry name" value="PROTEIN YKFC"/>
    <property type="match status" value="1"/>
</dbReference>
<evidence type="ECO:0000256" key="1">
    <source>
        <dbReference type="ARBA" id="ARBA00004141"/>
    </source>
</evidence>
<keyword evidence="6" id="KW-0695">RNA-directed DNA polymerase</keyword>
<keyword evidence="5" id="KW-0472">Membrane</keyword>
<dbReference type="PANTHER" id="PTHR34047">
    <property type="entry name" value="NUCLEAR INTRON MATURASE 1, MITOCHONDRIAL-RELATED"/>
    <property type="match status" value="1"/>
</dbReference>